<dbReference type="PROSITE" id="PS50977">
    <property type="entry name" value="HTH_TETR_2"/>
    <property type="match status" value="1"/>
</dbReference>
<dbReference type="Gene3D" id="1.10.357.10">
    <property type="entry name" value="Tetracycline Repressor, domain 2"/>
    <property type="match status" value="1"/>
</dbReference>
<comment type="caution">
    <text evidence="6">The sequence shown here is derived from an EMBL/GenBank/DDBJ whole genome shotgun (WGS) entry which is preliminary data.</text>
</comment>
<dbReference type="PRINTS" id="PR00455">
    <property type="entry name" value="HTHTETR"/>
</dbReference>
<evidence type="ECO:0000256" key="3">
    <source>
        <dbReference type="ARBA" id="ARBA00023163"/>
    </source>
</evidence>
<evidence type="ECO:0000313" key="7">
    <source>
        <dbReference type="Proteomes" id="UP000238196"/>
    </source>
</evidence>
<dbReference type="InterPro" id="IPR009057">
    <property type="entry name" value="Homeodomain-like_sf"/>
</dbReference>
<dbReference type="InterPro" id="IPR050109">
    <property type="entry name" value="HTH-type_TetR-like_transc_reg"/>
</dbReference>
<dbReference type="PROSITE" id="PS01081">
    <property type="entry name" value="HTH_TETR_1"/>
    <property type="match status" value="1"/>
</dbReference>
<evidence type="ECO:0000259" key="5">
    <source>
        <dbReference type="PROSITE" id="PS50977"/>
    </source>
</evidence>
<reference evidence="6 7" key="1">
    <citation type="submission" date="2018-02" db="EMBL/GenBank/DDBJ databases">
        <title>novel marine gammaproteobacteria from coastal saline agro ecosystem.</title>
        <authorList>
            <person name="Krishnan R."/>
            <person name="Ramesh Kumar N."/>
        </authorList>
    </citation>
    <scope>NUCLEOTIDE SEQUENCE [LARGE SCALE GENOMIC DNA]</scope>
    <source>
        <strain evidence="6 7">228</strain>
    </source>
</reference>
<dbReference type="SUPFAM" id="SSF46689">
    <property type="entry name" value="Homeodomain-like"/>
    <property type="match status" value="1"/>
</dbReference>
<sequence>MSGLREQQKLARKQAIAQSAVRLFEQQGFSATTVEQIAREAGVSSPTVFKYFSSKQEILLEMLREQDHKAIVDVTAIIDQFDDPLDALCELERCLITNSLQILPAAFWREVLPIILIGGNNELPEAYRASNEQLQREIERLLERLQLRGKLRADADIAAAAFLLNDYSHLQLLRLVSQDLPDMEAHFRQVRKISALVLHGLQAG</sequence>
<dbReference type="PANTHER" id="PTHR30055:SF234">
    <property type="entry name" value="HTH-TYPE TRANSCRIPTIONAL REGULATOR BETI"/>
    <property type="match status" value="1"/>
</dbReference>
<dbReference type="PANTHER" id="PTHR30055">
    <property type="entry name" value="HTH-TYPE TRANSCRIPTIONAL REGULATOR RUTR"/>
    <property type="match status" value="1"/>
</dbReference>
<dbReference type="InterPro" id="IPR036271">
    <property type="entry name" value="Tet_transcr_reg_TetR-rel_C_sf"/>
</dbReference>
<dbReference type="SUPFAM" id="SSF48498">
    <property type="entry name" value="Tetracyclin repressor-like, C-terminal domain"/>
    <property type="match status" value="1"/>
</dbReference>
<gene>
    <name evidence="6" type="ORF">C4K68_01210</name>
</gene>
<evidence type="ECO:0000313" key="6">
    <source>
        <dbReference type="EMBL" id="PPC79235.1"/>
    </source>
</evidence>
<protein>
    <submittedName>
        <fullName evidence="6">TetR family transcriptional regulator</fullName>
    </submittedName>
</protein>
<evidence type="ECO:0000256" key="4">
    <source>
        <dbReference type="PROSITE-ProRule" id="PRU00335"/>
    </source>
</evidence>
<dbReference type="InterPro" id="IPR023772">
    <property type="entry name" value="DNA-bd_HTH_TetR-type_CS"/>
</dbReference>
<feature type="DNA-binding region" description="H-T-H motif" evidence="4">
    <location>
        <begin position="33"/>
        <end position="52"/>
    </location>
</feature>
<evidence type="ECO:0000256" key="2">
    <source>
        <dbReference type="ARBA" id="ARBA00023125"/>
    </source>
</evidence>
<dbReference type="InterPro" id="IPR001647">
    <property type="entry name" value="HTH_TetR"/>
</dbReference>
<dbReference type="GO" id="GO:0000976">
    <property type="term" value="F:transcription cis-regulatory region binding"/>
    <property type="evidence" value="ECO:0007669"/>
    <property type="project" value="TreeGrafter"/>
</dbReference>
<name>A0A2S5KX03_9PROT</name>
<accession>A0A2S5KX03</accession>
<keyword evidence="2 4" id="KW-0238">DNA-binding</keyword>
<dbReference type="GO" id="GO:0003700">
    <property type="term" value="F:DNA-binding transcription factor activity"/>
    <property type="evidence" value="ECO:0007669"/>
    <property type="project" value="TreeGrafter"/>
</dbReference>
<keyword evidence="3" id="KW-0804">Transcription</keyword>
<dbReference type="AlphaFoldDB" id="A0A2S5KX03"/>
<dbReference type="OrthoDB" id="63332at2"/>
<dbReference type="Pfam" id="PF00440">
    <property type="entry name" value="TetR_N"/>
    <property type="match status" value="1"/>
</dbReference>
<dbReference type="Proteomes" id="UP000238196">
    <property type="component" value="Unassembled WGS sequence"/>
</dbReference>
<proteinExistence type="predicted"/>
<evidence type="ECO:0000256" key="1">
    <source>
        <dbReference type="ARBA" id="ARBA00023015"/>
    </source>
</evidence>
<feature type="domain" description="HTH tetR-type" evidence="5">
    <location>
        <begin position="10"/>
        <end position="70"/>
    </location>
</feature>
<organism evidence="6 7">
    <name type="scientific">Proteobacteria bacterium 228</name>
    <dbReference type="NCBI Taxonomy" id="2083153"/>
    <lineage>
        <taxon>Bacteria</taxon>
        <taxon>Pseudomonadati</taxon>
        <taxon>Pseudomonadota</taxon>
    </lineage>
</organism>
<dbReference type="EMBL" id="PRLP01000004">
    <property type="protein sequence ID" value="PPC79235.1"/>
    <property type="molecule type" value="Genomic_DNA"/>
</dbReference>
<keyword evidence="1" id="KW-0805">Transcription regulation</keyword>